<dbReference type="AlphaFoldDB" id="A0A0M4PPA6"/>
<dbReference type="RefSeq" id="WP_053952126.1">
    <property type="nucleotide sequence ID" value="NZ_CP010552.1"/>
</dbReference>
<reference evidence="2 3" key="1">
    <citation type="journal article" date="2015" name="Genome Announc.">
        <title>Genome Sequence of 'Candidatus Thioglobus autotrophica' Strain EF1, a Chemoautotroph from the SUP05 Clade of Marine Gammaproteobacteria.</title>
        <authorList>
            <person name="Shah V."/>
            <person name="Morris R.M."/>
        </authorList>
    </citation>
    <scope>NUCLEOTIDE SEQUENCE [LARGE SCALE GENOMIC DNA]</scope>
    <source>
        <strain evidence="2 3">EF1</strain>
    </source>
</reference>
<dbReference type="KEGG" id="tho:SP60_07975"/>
<dbReference type="Proteomes" id="UP000058020">
    <property type="component" value="Chromosome"/>
</dbReference>
<proteinExistence type="predicted"/>
<feature type="domain" description="Hemerythrin-like" evidence="1">
    <location>
        <begin position="9"/>
        <end position="121"/>
    </location>
</feature>
<evidence type="ECO:0000313" key="3">
    <source>
        <dbReference type="Proteomes" id="UP000058020"/>
    </source>
</evidence>
<dbReference type="InterPro" id="IPR012312">
    <property type="entry name" value="Hemerythrin-like"/>
</dbReference>
<dbReference type="OrthoDB" id="9793254at2"/>
<name>A0A0M4PPA6_9GAMM</name>
<sequence length="148" mass="16761">MKVAGELLILTREHHSALSLANKCLNAVKANNEVEIQTLCAKISQNFKMDYSEHFDTEESTIFTFLSEKSDDLAQLCAQLTLEHQQLYKISSELANQPESLEKFGKLLKSHARLENRELFPNIDLLSAPQRRQILNSSAKHGSATIYE</sequence>
<gene>
    <name evidence="2" type="ORF">SP60_07975</name>
</gene>
<evidence type="ECO:0000259" key="1">
    <source>
        <dbReference type="Pfam" id="PF01814"/>
    </source>
</evidence>
<keyword evidence="3" id="KW-1185">Reference proteome</keyword>
<protein>
    <recommendedName>
        <fullName evidence="1">Hemerythrin-like domain-containing protein</fullName>
    </recommendedName>
</protein>
<dbReference type="EMBL" id="CP010552">
    <property type="protein sequence ID" value="ALE53129.1"/>
    <property type="molecule type" value="Genomic_DNA"/>
</dbReference>
<dbReference type="Gene3D" id="1.20.120.520">
    <property type="entry name" value="nmb1532 protein domain like"/>
    <property type="match status" value="1"/>
</dbReference>
<dbReference type="Pfam" id="PF01814">
    <property type="entry name" value="Hemerythrin"/>
    <property type="match status" value="1"/>
</dbReference>
<evidence type="ECO:0000313" key="2">
    <source>
        <dbReference type="EMBL" id="ALE53129.1"/>
    </source>
</evidence>
<accession>A0A0M4PPA6</accession>
<organism evidence="2 3">
    <name type="scientific">Candidatus Thioglobus autotrophicus</name>
    <dbReference type="NCBI Taxonomy" id="1705394"/>
    <lineage>
        <taxon>Bacteria</taxon>
        <taxon>Pseudomonadati</taxon>
        <taxon>Pseudomonadota</taxon>
        <taxon>Gammaproteobacteria</taxon>
        <taxon>Candidatus Pseudothioglobaceae</taxon>
        <taxon>Candidatus Thioglobus</taxon>
    </lineage>
</organism>
<dbReference type="STRING" id="1705394.SP60_07975"/>